<evidence type="ECO:0000259" key="1">
    <source>
        <dbReference type="PROSITE" id="PS00028"/>
    </source>
</evidence>
<organism evidence="2 3">
    <name type="scientific">Pristionchus mayeri</name>
    <dbReference type="NCBI Taxonomy" id="1317129"/>
    <lineage>
        <taxon>Eukaryota</taxon>
        <taxon>Metazoa</taxon>
        <taxon>Ecdysozoa</taxon>
        <taxon>Nematoda</taxon>
        <taxon>Chromadorea</taxon>
        <taxon>Rhabditida</taxon>
        <taxon>Rhabditina</taxon>
        <taxon>Diplogasteromorpha</taxon>
        <taxon>Diplogasteroidea</taxon>
        <taxon>Neodiplogasteridae</taxon>
        <taxon>Pristionchus</taxon>
    </lineage>
</organism>
<dbReference type="AlphaFoldDB" id="A0AAN5I9F1"/>
<evidence type="ECO:0000313" key="3">
    <source>
        <dbReference type="Proteomes" id="UP001328107"/>
    </source>
</evidence>
<dbReference type="EMBL" id="BTRK01000005">
    <property type="protein sequence ID" value="GMR56369.1"/>
    <property type="molecule type" value="Genomic_DNA"/>
</dbReference>
<gene>
    <name evidence="2" type="ORF">PMAYCL1PPCAC_26564</name>
</gene>
<dbReference type="InterPro" id="IPR013087">
    <property type="entry name" value="Znf_C2H2_type"/>
</dbReference>
<dbReference type="Proteomes" id="UP001328107">
    <property type="component" value="Unassembled WGS sequence"/>
</dbReference>
<evidence type="ECO:0000313" key="2">
    <source>
        <dbReference type="EMBL" id="GMR56369.1"/>
    </source>
</evidence>
<dbReference type="PROSITE" id="PS00028">
    <property type="entry name" value="ZINC_FINGER_C2H2_1"/>
    <property type="match status" value="1"/>
</dbReference>
<accession>A0AAN5I9F1</accession>
<proteinExistence type="predicted"/>
<name>A0AAN5I9F1_9BILA</name>
<comment type="caution">
    <text evidence="2">The sequence shown here is derived from an EMBL/GenBank/DDBJ whole genome shotgun (WGS) entry which is preliminary data.</text>
</comment>
<sequence>MSPTEKNRIKHPSITPFVSSANGRDKYAEDRILWRASHCTRSCKYGCIHDVTHTAMMTHYRKFHYDVYYLAAHRSWEHEQRRWLAVRFGEEKRGKHHTRVCLLCGVSFIDRNLLAMHLKEEHPEYLTDLRTEFLELFDGEIKSDPIVRILLEHVD</sequence>
<protein>
    <recommendedName>
        <fullName evidence="1">C2H2-type domain-containing protein</fullName>
    </recommendedName>
</protein>
<feature type="domain" description="C2H2-type" evidence="1">
    <location>
        <begin position="101"/>
        <end position="122"/>
    </location>
</feature>
<reference evidence="3" key="1">
    <citation type="submission" date="2022-10" db="EMBL/GenBank/DDBJ databases">
        <title>Genome assembly of Pristionchus species.</title>
        <authorList>
            <person name="Yoshida K."/>
            <person name="Sommer R.J."/>
        </authorList>
    </citation>
    <scope>NUCLEOTIDE SEQUENCE [LARGE SCALE GENOMIC DNA]</scope>
    <source>
        <strain evidence="3">RS5460</strain>
    </source>
</reference>
<keyword evidence="3" id="KW-1185">Reference proteome</keyword>